<organism evidence="3 4">
    <name type="scientific">Janthinobacterium lividum</name>
    <dbReference type="NCBI Taxonomy" id="29581"/>
    <lineage>
        <taxon>Bacteria</taxon>
        <taxon>Pseudomonadati</taxon>
        <taxon>Pseudomonadota</taxon>
        <taxon>Betaproteobacteria</taxon>
        <taxon>Burkholderiales</taxon>
        <taxon>Oxalobacteraceae</taxon>
        <taxon>Janthinobacterium</taxon>
    </lineage>
</organism>
<dbReference type="EMBL" id="CP071520">
    <property type="protein sequence ID" value="QSX94609.1"/>
    <property type="molecule type" value="Genomic_DNA"/>
</dbReference>
<gene>
    <name evidence="3" type="ORF">J3P46_17985</name>
</gene>
<keyword evidence="1" id="KW-0812">Transmembrane</keyword>
<dbReference type="InterPro" id="IPR029060">
    <property type="entry name" value="PIN-like_dom_sf"/>
</dbReference>
<dbReference type="AlphaFoldDB" id="A0AAJ4T3N1"/>
<keyword evidence="1" id="KW-1133">Transmembrane helix</keyword>
<dbReference type="InterPro" id="IPR002716">
    <property type="entry name" value="PIN_dom"/>
</dbReference>
<dbReference type="Proteomes" id="UP000662821">
    <property type="component" value="Chromosome"/>
</dbReference>
<protein>
    <recommendedName>
        <fullName evidence="2">PIN domain-containing protein</fullName>
    </recommendedName>
</protein>
<evidence type="ECO:0000256" key="1">
    <source>
        <dbReference type="SAM" id="Phobius"/>
    </source>
</evidence>
<sequence>MANGTKLQYLLDTNVLLRKPMLLARSDAAELFLIPTVAINQLSNRGHGMSAGPLHRVLFAASNSGVEVIESSHTSPLYLPTSDNFRLDECDVAILEVLLELQSDTSRTVCLVTEDRLLRKAAIQLGLKAISLGELQEALDKPTMKGAQAPDTATNFEVEEQVKKYEKFELSNIKRVIAIGGLAIGIAVVVWYKYQQIFSLFAAIPHVFLALAALASGTLLYWFRQKYRPSYGMVETVIGVWISVNAFPLQLGIDVVASGLQVLGGLYVVVRGLDNVGNGLKGTRYAPIWQKFFG</sequence>
<feature type="domain" description="PIN" evidence="2">
    <location>
        <begin position="9"/>
        <end position="131"/>
    </location>
</feature>
<evidence type="ECO:0000313" key="4">
    <source>
        <dbReference type="Proteomes" id="UP000662821"/>
    </source>
</evidence>
<proteinExistence type="predicted"/>
<name>A0AAJ4T3N1_9BURK</name>
<evidence type="ECO:0000259" key="2">
    <source>
        <dbReference type="Pfam" id="PF13638"/>
    </source>
</evidence>
<dbReference type="SUPFAM" id="SSF88723">
    <property type="entry name" value="PIN domain-like"/>
    <property type="match status" value="1"/>
</dbReference>
<accession>A0AAJ4T3N1</accession>
<feature type="transmembrane region" description="Helical" evidence="1">
    <location>
        <begin position="200"/>
        <end position="223"/>
    </location>
</feature>
<reference evidence="3 4" key="1">
    <citation type="submission" date="2021-03" db="EMBL/GenBank/DDBJ databases">
        <title>Draft genome sequence of Janthinobacterium sp. strain PLB02 isolated from infected primmorphs (Lubomirskia baicalensis).</title>
        <authorList>
            <person name="Chernogor L.I."/>
            <person name="Belikov S.I."/>
            <person name="Petrushin I.S."/>
        </authorList>
    </citation>
    <scope>NUCLEOTIDE SEQUENCE [LARGE SCALE GENOMIC DNA]</scope>
    <source>
        <strain evidence="3 4">PLB02</strain>
    </source>
</reference>
<dbReference type="Gene3D" id="3.40.50.1010">
    <property type="entry name" value="5'-nuclease"/>
    <property type="match status" value="1"/>
</dbReference>
<dbReference type="RefSeq" id="WP_151096115.1">
    <property type="nucleotide sequence ID" value="NZ_CP071520.1"/>
</dbReference>
<feature type="transmembrane region" description="Helical" evidence="1">
    <location>
        <begin position="176"/>
        <end position="194"/>
    </location>
</feature>
<keyword evidence="1" id="KW-0472">Membrane</keyword>
<evidence type="ECO:0000313" key="3">
    <source>
        <dbReference type="EMBL" id="QSX94609.1"/>
    </source>
</evidence>
<dbReference type="Pfam" id="PF13638">
    <property type="entry name" value="PIN_4"/>
    <property type="match status" value="1"/>
</dbReference>